<dbReference type="InterPro" id="IPR045117">
    <property type="entry name" value="ATXN2-like"/>
</dbReference>
<dbReference type="PANTHER" id="PTHR12854:SF12">
    <property type="entry name" value="POLYADENYLATE-BINDING PROTEIN INTERACTING PROTEIN"/>
    <property type="match status" value="1"/>
</dbReference>
<dbReference type="GO" id="GO:0003729">
    <property type="term" value="F:mRNA binding"/>
    <property type="evidence" value="ECO:0007669"/>
    <property type="project" value="TreeGrafter"/>
</dbReference>
<keyword evidence="4" id="KW-1185">Reference proteome</keyword>
<gene>
    <name evidence="3" type="ORF">EJB05_39675</name>
</gene>
<proteinExistence type="predicted"/>
<dbReference type="AlphaFoldDB" id="A0A5J9TXL6"/>
<feature type="compositionally biased region" description="Polar residues" evidence="1">
    <location>
        <begin position="158"/>
        <end position="179"/>
    </location>
</feature>
<comment type="caution">
    <text evidence="3">The sequence shown here is derived from an EMBL/GenBank/DDBJ whole genome shotgun (WGS) entry which is preliminary data.</text>
</comment>
<name>A0A5J9TXL6_9POAL</name>
<evidence type="ECO:0000256" key="1">
    <source>
        <dbReference type="SAM" id="MobiDB-lite"/>
    </source>
</evidence>
<dbReference type="PANTHER" id="PTHR12854">
    <property type="entry name" value="ATAXIN 2-RELATED"/>
    <property type="match status" value="1"/>
</dbReference>
<feature type="domain" description="Ataxin 2 SM" evidence="2">
    <location>
        <begin position="26"/>
        <end position="103"/>
    </location>
</feature>
<dbReference type="InterPro" id="IPR025852">
    <property type="entry name" value="SM_dom_ATX"/>
</dbReference>
<evidence type="ECO:0000259" key="2">
    <source>
        <dbReference type="Pfam" id="PF14438"/>
    </source>
</evidence>
<feature type="region of interest" description="Disordered" evidence="1">
    <location>
        <begin position="152"/>
        <end position="179"/>
    </location>
</feature>
<protein>
    <recommendedName>
        <fullName evidence="2">Ataxin 2 SM domain-containing protein</fullName>
    </recommendedName>
</protein>
<evidence type="ECO:0000313" key="3">
    <source>
        <dbReference type="EMBL" id="TVU16124.1"/>
    </source>
</evidence>
<sequence length="458" mass="47636">MARPRKAKPPPPPSPPKAAAPSIGEALLLATVCMVGLPVEVQVRDGSAYAGVLHAACVDAGYGVVLKKARKIANGKGQADLPMGAFVDTLVVQPDDLVQVIAKDLSLPIKGLCKAPDSSVVADSGSLNPQNAHADNSKMAESQNIPPLKQVQKCNPAGQESDNNINKNAQTNGNAMGGSASTGHVGPCFSMNNVSTSTTVGPKVDGIAAPMVTSDVKRSQPVNNSATKIVTSSKTSSKEFKLNPSAKVFSPSFTSSRHVLAAPTPVNSNYISPSATEVPMGIPVFESKSVPGGSSLSSKVHYNLSHTNCAISPQYVQSVSNSVYSNMVRHNAARLDPAKVGTPYHPMKVGATYASPSPQPVVAGKFSPVVYVHPVSQEAMHGAPVISQGWPHPVLLNTYQANLQKFQGNAPVYVAPPVMATGSLPFVVPSPAPLVQPFQAIHPIMVPAASSMVPGKYM</sequence>
<dbReference type="OrthoDB" id="2275718at2759"/>
<dbReference type="GO" id="GO:0034063">
    <property type="term" value="P:stress granule assembly"/>
    <property type="evidence" value="ECO:0007669"/>
    <property type="project" value="TreeGrafter"/>
</dbReference>
<feature type="region of interest" description="Disordered" evidence="1">
    <location>
        <begin position="1"/>
        <end position="20"/>
    </location>
</feature>
<feature type="compositionally biased region" description="Pro residues" evidence="1">
    <location>
        <begin position="9"/>
        <end position="18"/>
    </location>
</feature>
<dbReference type="EMBL" id="RWGY01000031">
    <property type="protein sequence ID" value="TVU16124.1"/>
    <property type="molecule type" value="Genomic_DNA"/>
</dbReference>
<dbReference type="Gramene" id="TVU16124">
    <property type="protein sequence ID" value="TVU16124"/>
    <property type="gene ID" value="EJB05_39675"/>
</dbReference>
<organism evidence="3 4">
    <name type="scientific">Eragrostis curvula</name>
    <name type="common">weeping love grass</name>
    <dbReference type="NCBI Taxonomy" id="38414"/>
    <lineage>
        <taxon>Eukaryota</taxon>
        <taxon>Viridiplantae</taxon>
        <taxon>Streptophyta</taxon>
        <taxon>Embryophyta</taxon>
        <taxon>Tracheophyta</taxon>
        <taxon>Spermatophyta</taxon>
        <taxon>Magnoliopsida</taxon>
        <taxon>Liliopsida</taxon>
        <taxon>Poales</taxon>
        <taxon>Poaceae</taxon>
        <taxon>PACMAD clade</taxon>
        <taxon>Chloridoideae</taxon>
        <taxon>Eragrostideae</taxon>
        <taxon>Eragrostidinae</taxon>
        <taxon>Eragrostis</taxon>
    </lineage>
</organism>
<evidence type="ECO:0000313" key="4">
    <source>
        <dbReference type="Proteomes" id="UP000324897"/>
    </source>
</evidence>
<reference evidence="3 4" key="1">
    <citation type="journal article" date="2019" name="Sci. Rep.">
        <title>A high-quality genome of Eragrostis curvula grass provides insights into Poaceae evolution and supports new strategies to enhance forage quality.</title>
        <authorList>
            <person name="Carballo J."/>
            <person name="Santos B.A.C.M."/>
            <person name="Zappacosta D."/>
            <person name="Garbus I."/>
            <person name="Selva J.P."/>
            <person name="Gallo C.A."/>
            <person name="Diaz A."/>
            <person name="Albertini E."/>
            <person name="Caccamo M."/>
            <person name="Echenique V."/>
        </authorList>
    </citation>
    <scope>NUCLEOTIDE SEQUENCE [LARGE SCALE GENOMIC DNA]</scope>
    <source>
        <strain evidence="4">cv. Victoria</strain>
        <tissue evidence="3">Leaf</tissue>
    </source>
</reference>
<dbReference type="Pfam" id="PF14438">
    <property type="entry name" value="SM-ATX"/>
    <property type="match status" value="1"/>
</dbReference>
<accession>A0A5J9TXL6</accession>
<dbReference type="Proteomes" id="UP000324897">
    <property type="component" value="Unassembled WGS sequence"/>
</dbReference>
<dbReference type="GO" id="GO:0010494">
    <property type="term" value="C:cytoplasmic stress granule"/>
    <property type="evidence" value="ECO:0007669"/>
    <property type="project" value="TreeGrafter"/>
</dbReference>
<feature type="non-terminal residue" evidence="3">
    <location>
        <position position="1"/>
    </location>
</feature>